<dbReference type="PANTHER" id="PTHR34610:SF4">
    <property type="entry name" value="SLL8027 PROTEIN"/>
    <property type="match status" value="1"/>
</dbReference>
<accession>A0A4Z0WBT7</accession>
<dbReference type="Pfam" id="PF13470">
    <property type="entry name" value="PIN_3"/>
    <property type="match status" value="1"/>
</dbReference>
<name>A0A4Z0WBT7_9GAMM</name>
<dbReference type="SUPFAM" id="SSF88723">
    <property type="entry name" value="PIN domain-like"/>
    <property type="match status" value="1"/>
</dbReference>
<evidence type="ECO:0000313" key="3">
    <source>
        <dbReference type="Proteomes" id="UP000297475"/>
    </source>
</evidence>
<dbReference type="EMBL" id="SRMF01000001">
    <property type="protein sequence ID" value="TGG95274.1"/>
    <property type="molecule type" value="Genomic_DNA"/>
</dbReference>
<evidence type="ECO:0000313" key="2">
    <source>
        <dbReference type="EMBL" id="TGG95274.1"/>
    </source>
</evidence>
<reference evidence="2 3" key="1">
    <citation type="submission" date="2019-04" db="EMBL/GenBank/DDBJ databases">
        <title>Natronospirillum operosus gen. nov., sp. nov., a haloalkaliphilic satellite isolated from decaying biomass of laboratory culture of cyanobacterium Geitlerinema sp. and proposal of Natronospirillaceae fam. nov. and Saccharospirillaceae fam. nov.</title>
        <authorList>
            <person name="Kevbrin V."/>
            <person name="Boltyanskaya Y."/>
            <person name="Koziaeva V."/>
            <person name="Grouzdev D.S."/>
            <person name="Park M."/>
            <person name="Cho J."/>
        </authorList>
    </citation>
    <scope>NUCLEOTIDE SEQUENCE [LARGE SCALE GENOMIC DNA]</scope>
    <source>
        <strain evidence="2 3">G-116</strain>
    </source>
</reference>
<dbReference type="PANTHER" id="PTHR34610">
    <property type="entry name" value="SSL7007 PROTEIN"/>
    <property type="match status" value="1"/>
</dbReference>
<evidence type="ECO:0000259" key="1">
    <source>
        <dbReference type="Pfam" id="PF13470"/>
    </source>
</evidence>
<sequence>MSNGLTVVLGTNVLISGLSFPASVPGAVVAAWRSGGIEVVSSDYMLDELRRVLPRLNHRHGMSDGEIDDLVDIMSFWVQLVEPVIPDTVSVRDPYDVAVLGTLLAAREHYGADYLVTGDKDLLELKAQFPIVTPAEFWRRHGGL</sequence>
<proteinExistence type="predicted"/>
<dbReference type="Proteomes" id="UP000297475">
    <property type="component" value="Unassembled WGS sequence"/>
</dbReference>
<dbReference type="InterPro" id="IPR029060">
    <property type="entry name" value="PIN-like_dom_sf"/>
</dbReference>
<dbReference type="OrthoDB" id="9792229at2"/>
<dbReference type="RefSeq" id="WP_135480811.1">
    <property type="nucleotide sequence ID" value="NZ_SRMF01000001.1"/>
</dbReference>
<feature type="domain" description="PIN" evidence="1">
    <location>
        <begin position="7"/>
        <end position="121"/>
    </location>
</feature>
<dbReference type="InterPro" id="IPR002716">
    <property type="entry name" value="PIN_dom"/>
</dbReference>
<gene>
    <name evidence="2" type="ORF">E4656_02310</name>
</gene>
<dbReference type="NCBIfam" id="TIGR00305">
    <property type="entry name" value="putative toxin-antitoxin system toxin component, PIN family"/>
    <property type="match status" value="1"/>
</dbReference>
<dbReference type="InterPro" id="IPR002850">
    <property type="entry name" value="PIN_toxin-like"/>
</dbReference>
<dbReference type="AlphaFoldDB" id="A0A4Z0WBT7"/>
<comment type="caution">
    <text evidence="2">The sequence shown here is derived from an EMBL/GenBank/DDBJ whole genome shotgun (WGS) entry which is preliminary data.</text>
</comment>
<protein>
    <submittedName>
        <fullName evidence="2">Putative toxin-antitoxin system toxin component, PIN family</fullName>
    </submittedName>
</protein>
<organism evidence="2 3">
    <name type="scientific">Natronospirillum operosum</name>
    <dbReference type="NCBI Taxonomy" id="2759953"/>
    <lineage>
        <taxon>Bacteria</taxon>
        <taxon>Pseudomonadati</taxon>
        <taxon>Pseudomonadota</taxon>
        <taxon>Gammaproteobacteria</taxon>
        <taxon>Oceanospirillales</taxon>
        <taxon>Natronospirillaceae</taxon>
        <taxon>Natronospirillum</taxon>
    </lineage>
</organism>
<keyword evidence="3" id="KW-1185">Reference proteome</keyword>